<dbReference type="SUPFAM" id="SSF53067">
    <property type="entry name" value="Actin-like ATPase domain"/>
    <property type="match status" value="2"/>
</dbReference>
<feature type="compositionally biased region" description="Low complexity" evidence="7">
    <location>
        <begin position="637"/>
        <end position="646"/>
    </location>
</feature>
<evidence type="ECO:0000256" key="3">
    <source>
        <dbReference type="ARBA" id="ARBA00022840"/>
    </source>
</evidence>
<evidence type="ECO:0000313" key="8">
    <source>
        <dbReference type="EMBL" id="QEG06788.1"/>
    </source>
</evidence>
<feature type="compositionally biased region" description="Gly residues" evidence="7">
    <location>
        <begin position="623"/>
        <end position="636"/>
    </location>
</feature>
<dbReference type="FunFam" id="1.20.1270.10:FF:000016">
    <property type="entry name" value="Heat shock protein 70"/>
    <property type="match status" value="1"/>
</dbReference>
<dbReference type="Gene3D" id="3.30.30.30">
    <property type="match status" value="1"/>
</dbReference>
<feature type="region of interest" description="Disordered" evidence="7">
    <location>
        <begin position="623"/>
        <end position="659"/>
    </location>
</feature>
<dbReference type="InterPro" id="IPR029048">
    <property type="entry name" value="HSP70_C_sf"/>
</dbReference>
<dbReference type="Proteomes" id="UP000289738">
    <property type="component" value="Chromosome A09"/>
</dbReference>
<dbReference type="PROSITE" id="PS00329">
    <property type="entry name" value="HSP70_2"/>
    <property type="match status" value="1"/>
</dbReference>
<keyword evidence="10" id="KW-1185">Reference proteome</keyword>
<dbReference type="InterPro" id="IPR018181">
    <property type="entry name" value="Heat_shock_70_CS"/>
</dbReference>
<dbReference type="InterPro" id="IPR013126">
    <property type="entry name" value="Hsp_70_fam"/>
</dbReference>
<dbReference type="FunFam" id="3.30.30.30:FF:000019">
    <property type="entry name" value="Heat shock 70 kDa protein"/>
    <property type="match status" value="1"/>
</dbReference>
<comment type="similarity">
    <text evidence="1 5">Belongs to the heat shock protein 70 family.</text>
</comment>
<keyword evidence="3 5" id="KW-0067">ATP-binding</keyword>
<dbReference type="EMBL" id="MN207470">
    <property type="protein sequence ID" value="QEG06788.1"/>
    <property type="molecule type" value="mRNA"/>
</dbReference>
<dbReference type="Gene3D" id="3.90.640.10">
    <property type="entry name" value="Actin, Chain A, domain 4"/>
    <property type="match status" value="1"/>
</dbReference>
<accession>A0A445BQM2</accession>
<dbReference type="FunFam" id="3.90.640.10:FF:000002">
    <property type="entry name" value="Heat shock 70 kDa"/>
    <property type="match status" value="1"/>
</dbReference>
<dbReference type="SUPFAM" id="SSF100934">
    <property type="entry name" value="Heat shock protein 70kD (HSP70), C-terminal subdomain"/>
    <property type="match status" value="1"/>
</dbReference>
<dbReference type="PROSITE" id="PS01036">
    <property type="entry name" value="HSP70_3"/>
    <property type="match status" value="1"/>
</dbReference>
<dbReference type="Pfam" id="PF00012">
    <property type="entry name" value="HSP70"/>
    <property type="match status" value="1"/>
</dbReference>
<organism evidence="9 10">
    <name type="scientific">Arachis hypogaea</name>
    <name type="common">Peanut</name>
    <dbReference type="NCBI Taxonomy" id="3818"/>
    <lineage>
        <taxon>Eukaryota</taxon>
        <taxon>Viridiplantae</taxon>
        <taxon>Streptophyta</taxon>
        <taxon>Embryophyta</taxon>
        <taxon>Tracheophyta</taxon>
        <taxon>Spermatophyta</taxon>
        <taxon>Magnoliopsida</taxon>
        <taxon>eudicotyledons</taxon>
        <taxon>Gunneridae</taxon>
        <taxon>Pentapetalae</taxon>
        <taxon>rosids</taxon>
        <taxon>fabids</taxon>
        <taxon>Fabales</taxon>
        <taxon>Fabaceae</taxon>
        <taxon>Papilionoideae</taxon>
        <taxon>50 kb inversion clade</taxon>
        <taxon>dalbergioids sensu lato</taxon>
        <taxon>Dalbergieae</taxon>
        <taxon>Pterocarpus clade</taxon>
        <taxon>Arachis</taxon>
    </lineage>
</organism>
<dbReference type="GO" id="GO:0006950">
    <property type="term" value="P:response to stress"/>
    <property type="evidence" value="ECO:0007669"/>
    <property type="project" value="UniProtKB-ARBA"/>
</dbReference>
<dbReference type="STRING" id="3818.A0A445BQM2"/>
<keyword evidence="2 5" id="KW-0547">Nucleotide-binding</keyword>
<dbReference type="AlphaFoldDB" id="A0A445BQM2"/>
<proteinExistence type="evidence at transcript level"/>
<dbReference type="GO" id="GO:0140662">
    <property type="term" value="F:ATP-dependent protein folding chaperone"/>
    <property type="evidence" value="ECO:0007669"/>
    <property type="project" value="InterPro"/>
</dbReference>
<reference evidence="9 10" key="1">
    <citation type="submission" date="2019-01" db="EMBL/GenBank/DDBJ databases">
        <title>Sequencing of cultivated peanut Arachis hypogaea provides insights into genome evolution and oil improvement.</title>
        <authorList>
            <person name="Chen X."/>
        </authorList>
    </citation>
    <scope>NUCLEOTIDE SEQUENCE [LARGE SCALE GENOMIC DNA]</scope>
    <source>
        <strain evidence="10">cv. Fuhuasheng</strain>
        <strain evidence="9">GDAAS-fuhuasheng2018</strain>
        <tissue evidence="9">Leaves</tissue>
    </source>
</reference>
<dbReference type="SMR" id="A0A445BQM2"/>
<dbReference type="SUPFAM" id="SSF100920">
    <property type="entry name" value="Heat shock protein 70kD (HSP70), peptide-binding domain"/>
    <property type="match status" value="1"/>
</dbReference>
<dbReference type="OrthoDB" id="3789372at2759"/>
<evidence type="ECO:0000256" key="4">
    <source>
        <dbReference type="ARBA" id="ARBA00023016"/>
    </source>
</evidence>
<evidence type="ECO:0000256" key="6">
    <source>
        <dbReference type="SAM" id="Coils"/>
    </source>
</evidence>
<dbReference type="GO" id="GO:0005524">
    <property type="term" value="F:ATP binding"/>
    <property type="evidence" value="ECO:0007669"/>
    <property type="project" value="UniProtKB-KW"/>
</dbReference>
<dbReference type="Gene3D" id="2.60.34.10">
    <property type="entry name" value="Substrate Binding Domain Of DNAk, Chain A, domain 1"/>
    <property type="match status" value="1"/>
</dbReference>
<evidence type="ECO:0000256" key="1">
    <source>
        <dbReference type="ARBA" id="ARBA00007381"/>
    </source>
</evidence>
<evidence type="ECO:0000256" key="2">
    <source>
        <dbReference type="ARBA" id="ARBA00022741"/>
    </source>
</evidence>
<evidence type="ECO:0000313" key="9">
    <source>
        <dbReference type="EMBL" id="RYR40984.1"/>
    </source>
</evidence>
<feature type="coiled-coil region" evidence="6">
    <location>
        <begin position="521"/>
        <end position="551"/>
    </location>
</feature>
<dbReference type="FunFam" id="3.30.420.40:FF:000026">
    <property type="entry name" value="Heat shock protein 70"/>
    <property type="match status" value="1"/>
</dbReference>
<dbReference type="FunFam" id="3.30.420.40:FF:000465">
    <property type="entry name" value="Heat shock cognate 70 kDa protein 2"/>
    <property type="match status" value="1"/>
</dbReference>
<dbReference type="Gene3D" id="3.30.420.40">
    <property type="match status" value="2"/>
</dbReference>
<evidence type="ECO:0000313" key="10">
    <source>
        <dbReference type="Proteomes" id="UP000289738"/>
    </source>
</evidence>
<protein>
    <submittedName>
        <fullName evidence="8">Heat shock protein 70 family protein</fullName>
    </submittedName>
</protein>
<dbReference type="NCBIfam" id="NF001413">
    <property type="entry name" value="PRK00290.1"/>
    <property type="match status" value="1"/>
</dbReference>
<gene>
    <name evidence="8" type="primary">HSP71.8</name>
    <name evidence="9" type="ORF">Ahy_A09g046726</name>
</gene>
<dbReference type="PANTHER" id="PTHR19375">
    <property type="entry name" value="HEAT SHOCK PROTEIN 70KDA"/>
    <property type="match status" value="1"/>
</dbReference>
<reference evidence="8" key="2">
    <citation type="submission" date="2019-07" db="EMBL/GenBank/DDBJ databases">
        <authorList>
            <person name="Zhi Z."/>
            <person name="Li L."/>
            <person name="Huang Y."/>
        </authorList>
    </citation>
    <scope>NUCLEOTIDE SEQUENCE</scope>
</reference>
<dbReference type="Gramene" id="arahy.Tifrunner.gnm2.ann2.Ah09g005700.1">
    <property type="protein sequence ID" value="arahy.Tifrunner.gnm2.ann2.Ah09g005700.1-CDS"/>
    <property type="gene ID" value="arahy.Tifrunner.gnm2.ann2.Ah09g005700"/>
</dbReference>
<dbReference type="EMBL" id="SDMP01000009">
    <property type="protein sequence ID" value="RYR40984.1"/>
    <property type="molecule type" value="Genomic_DNA"/>
</dbReference>
<sequence>MASSKAASEGKAIGIDLGTTYSCVGVWQNDRVEIIANDQGNRTTPSYVAFTDTERLIGDAAKNQVAMNPHNTVFDAKRLIGRKFSDPSVQADMKHWPFKVVPGPADKPMIVVNYKGEEKHFAAEEISSMVLTKMKEVAEAFLGHTIKNAVVTVPAYFNDSQRQATKDAGAIAGLNVLRIINEPTAAAIAYGLDKKASRSGEKNVLIFDLGGGTFDVSLLTIEEGIFEVKATAGDTHLGGEDFDNRLVNHFAAEFKRKHKKDISTNARALRRLRTACERAKRTLSSTAQTTIEIDSLFEGIDFYSTITRARFEELNMDLFRKCMEPVEKCLRDSKIDKSQVHDVVLVGGSTRIPKVQQLLQDFFNGKELCKSINPDEAVAYGAAVQAAILSGEGNEKVQDLLLLDVTPLSLGLETAGGVMTVLIPRNTTIPTKKEQIFSTYSDNQPGVLIQVYEGERARTKDNNLLGKFELTGIPPAPRGVPQINVCFDIDANGILNVSAEDKTAGVKNKITITNDKGRLSKEEIEKMVQEAEKYKAEDEEVKKKVEAKNNLENFAYNMRNTVKDEKFASKLDSSDKEKIEKAVNDAIEWVEGNQLAEVDEFEDKLKELEGLCNPIISKMYQGGAGAGDVPMGGGADGASYGNASSGGNNGAGPKIEEVD</sequence>
<dbReference type="PRINTS" id="PR00301">
    <property type="entry name" value="HEATSHOCK70"/>
</dbReference>
<evidence type="ECO:0000256" key="7">
    <source>
        <dbReference type="SAM" id="MobiDB-lite"/>
    </source>
</evidence>
<keyword evidence="4 8" id="KW-0346">Stress response</keyword>
<name>A0A445BQM2_ARAHY</name>
<dbReference type="FunFam" id="2.60.34.10:FF:000002">
    <property type="entry name" value="Heat shock 70 kDa"/>
    <property type="match status" value="1"/>
</dbReference>
<evidence type="ECO:0000256" key="5">
    <source>
        <dbReference type="RuleBase" id="RU003322"/>
    </source>
</evidence>
<dbReference type="CDD" id="cd10233">
    <property type="entry name" value="ASKHA_NBD_HSP70_HSPA1"/>
    <property type="match status" value="1"/>
</dbReference>
<dbReference type="PROSITE" id="PS00297">
    <property type="entry name" value="HSP70_1"/>
    <property type="match status" value="1"/>
</dbReference>
<dbReference type="InterPro" id="IPR043129">
    <property type="entry name" value="ATPase_NBD"/>
</dbReference>
<keyword evidence="6" id="KW-0175">Coiled coil</keyword>
<dbReference type="FunFam" id="3.30.420.40:FF:000172">
    <property type="entry name" value="Heat shock 70 kDa protein"/>
    <property type="match status" value="1"/>
</dbReference>
<dbReference type="InterPro" id="IPR029047">
    <property type="entry name" value="HSP70_peptide-bd_sf"/>
</dbReference>
<dbReference type="Gene3D" id="1.20.1270.10">
    <property type="match status" value="1"/>
</dbReference>